<proteinExistence type="predicted"/>
<organism evidence="3 4">
    <name type="scientific">Toxocara canis</name>
    <name type="common">Canine roundworm</name>
    <dbReference type="NCBI Taxonomy" id="6265"/>
    <lineage>
        <taxon>Eukaryota</taxon>
        <taxon>Metazoa</taxon>
        <taxon>Ecdysozoa</taxon>
        <taxon>Nematoda</taxon>
        <taxon>Chromadorea</taxon>
        <taxon>Rhabditida</taxon>
        <taxon>Spirurina</taxon>
        <taxon>Ascaridomorpha</taxon>
        <taxon>Ascaridoidea</taxon>
        <taxon>Toxocaridae</taxon>
        <taxon>Toxocara</taxon>
    </lineage>
</organism>
<dbReference type="WBParaSite" id="TCNE_0000209201-mRNA-1">
    <property type="protein sequence ID" value="TCNE_0000209201-mRNA-1"/>
    <property type="gene ID" value="TCNE_0000209201"/>
</dbReference>
<accession>A0A183U0S2</accession>
<keyword evidence="1" id="KW-0472">Membrane</keyword>
<dbReference type="Proteomes" id="UP000050794">
    <property type="component" value="Unassembled WGS sequence"/>
</dbReference>
<keyword evidence="1" id="KW-0812">Transmembrane</keyword>
<feature type="transmembrane region" description="Helical" evidence="1">
    <location>
        <begin position="96"/>
        <end position="116"/>
    </location>
</feature>
<sequence length="126" mass="13150">MLHASRHLPCADLLHGCTKQSGVSSWQSVAVSTQAAVDVMAIIVVVAGPGAAVVVAAAVVVVVAAAIATCVKYYFNASRWCCLELCSLSFYASLRVLAELYFIFAALVTSSCGHLSKLLNDGCVQV</sequence>
<evidence type="ECO:0000256" key="1">
    <source>
        <dbReference type="SAM" id="Phobius"/>
    </source>
</evidence>
<reference evidence="4" key="1">
    <citation type="submission" date="2016-06" db="UniProtKB">
        <authorList>
            <consortium name="WormBaseParasite"/>
        </authorList>
    </citation>
    <scope>IDENTIFICATION</scope>
</reference>
<evidence type="ECO:0000313" key="4">
    <source>
        <dbReference type="WBParaSite" id="TCNE_0000209201-mRNA-1"/>
    </source>
</evidence>
<name>A0A183U0S2_TOXCA</name>
<reference evidence="2 3" key="2">
    <citation type="submission" date="2018-11" db="EMBL/GenBank/DDBJ databases">
        <authorList>
            <consortium name="Pathogen Informatics"/>
        </authorList>
    </citation>
    <scope>NUCLEOTIDE SEQUENCE [LARGE SCALE GENOMIC DNA]</scope>
</reference>
<keyword evidence="3" id="KW-1185">Reference proteome</keyword>
<evidence type="ECO:0000313" key="3">
    <source>
        <dbReference type="Proteomes" id="UP000050794"/>
    </source>
</evidence>
<feature type="transmembrane region" description="Helical" evidence="1">
    <location>
        <begin position="53"/>
        <end position="75"/>
    </location>
</feature>
<dbReference type="AlphaFoldDB" id="A0A183U0S2"/>
<gene>
    <name evidence="2" type="ORF">TCNE_LOCUS2092</name>
</gene>
<evidence type="ECO:0000313" key="2">
    <source>
        <dbReference type="EMBL" id="VDM27455.1"/>
    </source>
</evidence>
<protein>
    <submittedName>
        <fullName evidence="4">Transmembrane protein</fullName>
    </submittedName>
</protein>
<dbReference type="EMBL" id="UYWY01001918">
    <property type="protein sequence ID" value="VDM27455.1"/>
    <property type="molecule type" value="Genomic_DNA"/>
</dbReference>
<keyword evidence="1" id="KW-1133">Transmembrane helix</keyword>